<evidence type="ECO:0000313" key="3">
    <source>
        <dbReference type="Proteomes" id="UP000183410"/>
    </source>
</evidence>
<dbReference type="Pfam" id="PF00107">
    <property type="entry name" value="ADH_zinc_N"/>
    <property type="match status" value="1"/>
</dbReference>
<dbReference type="Pfam" id="PF13602">
    <property type="entry name" value="ADH_zinc_N_2"/>
    <property type="match status" value="1"/>
</dbReference>
<feature type="domain" description="Enoyl reductase (ER)" evidence="1">
    <location>
        <begin position="19"/>
        <end position="309"/>
    </location>
</feature>
<sequence>MKPLNATKTMKAVFCTKYGAPEVLQLKEVNKPAPQDNEILIKVYATSVTSGDCRVRGFKSPFLYRLPMRLFLGITRPRQPILGVELTGEVEAVGKDVKKFNIGDAVYAFTGMRFGAYAEYVCLSENGMVTLKPANISYEEAAAVLFGGTTALHFFRKGQLQSGQKMLIYGASGAVGTSAVQLAKHFGADVTGVCSTSNVEWVRALGADHVIDYALQDFAETGKRYDIILDAVGKTSKAHARKALTPNGKFISVEGQGVAKVLVEDLLFLKDLIEDGELKGVIDKSYPLEKIAEAHRYVDQGHKKGNVVITVQ</sequence>
<dbReference type="PANTHER" id="PTHR11695">
    <property type="entry name" value="ALCOHOL DEHYDROGENASE RELATED"/>
    <property type="match status" value="1"/>
</dbReference>
<dbReference type="SUPFAM" id="SSF51735">
    <property type="entry name" value="NAD(P)-binding Rossmann-fold domains"/>
    <property type="match status" value="1"/>
</dbReference>
<gene>
    <name evidence="2" type="ORF">SAMN04487969_11346</name>
</gene>
<dbReference type="AlphaFoldDB" id="A0A1I2FRR2"/>
<keyword evidence="3" id="KW-1185">Reference proteome</keyword>
<accession>A0A1I2FRR2</accession>
<name>A0A1I2FRR2_9BACL</name>
<dbReference type="EMBL" id="FONN01000013">
    <property type="protein sequence ID" value="SFF07693.1"/>
    <property type="molecule type" value="Genomic_DNA"/>
</dbReference>
<dbReference type="Pfam" id="PF08240">
    <property type="entry name" value="ADH_N"/>
    <property type="match status" value="1"/>
</dbReference>
<organism evidence="2 3">
    <name type="scientific">Paenibacillus algorifonticola</name>
    <dbReference type="NCBI Taxonomy" id="684063"/>
    <lineage>
        <taxon>Bacteria</taxon>
        <taxon>Bacillati</taxon>
        <taxon>Bacillota</taxon>
        <taxon>Bacilli</taxon>
        <taxon>Bacillales</taxon>
        <taxon>Paenibacillaceae</taxon>
        <taxon>Paenibacillus</taxon>
    </lineage>
</organism>
<dbReference type="GO" id="GO:0016491">
    <property type="term" value="F:oxidoreductase activity"/>
    <property type="evidence" value="ECO:0007669"/>
    <property type="project" value="InterPro"/>
</dbReference>
<reference evidence="3" key="1">
    <citation type="submission" date="2016-10" db="EMBL/GenBank/DDBJ databases">
        <authorList>
            <person name="Varghese N."/>
            <person name="Submissions S."/>
        </authorList>
    </citation>
    <scope>NUCLEOTIDE SEQUENCE [LARGE SCALE GENOMIC DNA]</scope>
    <source>
        <strain evidence="3">CGMCC 1.10223</strain>
    </source>
</reference>
<evidence type="ECO:0000313" key="2">
    <source>
        <dbReference type="EMBL" id="SFF07693.1"/>
    </source>
</evidence>
<protein>
    <submittedName>
        <fullName evidence="2">NADPH:quinone reductase</fullName>
    </submittedName>
</protein>
<evidence type="ECO:0000259" key="1">
    <source>
        <dbReference type="SMART" id="SM00829"/>
    </source>
</evidence>
<dbReference type="InterPro" id="IPR050700">
    <property type="entry name" value="YIM1/Zinc_Alcohol_DH_Fams"/>
</dbReference>
<dbReference type="CDD" id="cd08267">
    <property type="entry name" value="MDR1"/>
    <property type="match status" value="1"/>
</dbReference>
<dbReference type="InterPro" id="IPR020843">
    <property type="entry name" value="ER"/>
</dbReference>
<dbReference type="InterPro" id="IPR013154">
    <property type="entry name" value="ADH-like_N"/>
</dbReference>
<dbReference type="Gene3D" id="3.40.50.720">
    <property type="entry name" value="NAD(P)-binding Rossmann-like Domain"/>
    <property type="match status" value="1"/>
</dbReference>
<dbReference type="InterPro" id="IPR013149">
    <property type="entry name" value="ADH-like_C"/>
</dbReference>
<dbReference type="SUPFAM" id="SSF50129">
    <property type="entry name" value="GroES-like"/>
    <property type="match status" value="1"/>
</dbReference>
<dbReference type="PANTHER" id="PTHR11695:SF648">
    <property type="entry name" value="ZINC-BINDING OXIDOREDUCTASE"/>
    <property type="match status" value="1"/>
</dbReference>
<dbReference type="Proteomes" id="UP000183410">
    <property type="component" value="Unassembled WGS sequence"/>
</dbReference>
<dbReference type="Gene3D" id="3.90.180.10">
    <property type="entry name" value="Medium-chain alcohol dehydrogenases, catalytic domain"/>
    <property type="match status" value="1"/>
</dbReference>
<dbReference type="InterPro" id="IPR011032">
    <property type="entry name" value="GroES-like_sf"/>
</dbReference>
<dbReference type="InterPro" id="IPR036291">
    <property type="entry name" value="NAD(P)-bd_dom_sf"/>
</dbReference>
<proteinExistence type="predicted"/>
<dbReference type="SMART" id="SM00829">
    <property type="entry name" value="PKS_ER"/>
    <property type="match status" value="1"/>
</dbReference>